<dbReference type="Pfam" id="PF06812">
    <property type="entry name" value="ImpA_N"/>
    <property type="match status" value="1"/>
</dbReference>
<evidence type="ECO:0000313" key="4">
    <source>
        <dbReference type="Proteomes" id="UP000281112"/>
    </source>
</evidence>
<dbReference type="PANTHER" id="PTHR37024:SF3">
    <property type="entry name" value="TYPE VI SECRETION SYSTEM PROTEIN TSSA"/>
    <property type="match status" value="1"/>
</dbReference>
<dbReference type="InterPro" id="IPR010657">
    <property type="entry name" value="ImpA_N"/>
</dbReference>
<dbReference type="Proteomes" id="UP000281112">
    <property type="component" value="Unassembled WGS sequence"/>
</dbReference>
<dbReference type="OrthoDB" id="1522895at2"/>
<dbReference type="NCBIfam" id="TIGR03362">
    <property type="entry name" value="VI_chp_7"/>
    <property type="match status" value="1"/>
</dbReference>
<evidence type="ECO:0000259" key="2">
    <source>
        <dbReference type="Pfam" id="PF06812"/>
    </source>
</evidence>
<dbReference type="PANTHER" id="PTHR37024">
    <property type="entry name" value="TYPE VI SECRETION SYSTEM DUF2094 AND IMPA-RELATED DOMAIN PROTEIN"/>
    <property type="match status" value="1"/>
</dbReference>
<feature type="compositionally biased region" description="Basic and acidic residues" evidence="1">
    <location>
        <begin position="184"/>
        <end position="194"/>
    </location>
</feature>
<keyword evidence="4" id="KW-1185">Reference proteome</keyword>
<evidence type="ECO:0000313" key="3">
    <source>
        <dbReference type="EMBL" id="RQW65082.1"/>
    </source>
</evidence>
<accession>A0A3N9U5T6</accession>
<reference evidence="3 4" key="1">
    <citation type="submission" date="2018-11" db="EMBL/GenBank/DDBJ databases">
        <title>Vibrio LJC006 sp. nov., isolated from seawater during the bloom of the enteromorpha.</title>
        <authorList>
            <person name="Liang J."/>
        </authorList>
    </citation>
    <scope>NUCLEOTIDE SEQUENCE [LARGE SCALE GENOMIC DNA]</scope>
    <source>
        <strain evidence="3 4">LJC006</strain>
    </source>
</reference>
<organism evidence="3 4">
    <name type="scientific">Vibrio viridaestus</name>
    <dbReference type="NCBI Taxonomy" id="2487322"/>
    <lineage>
        <taxon>Bacteria</taxon>
        <taxon>Pseudomonadati</taxon>
        <taxon>Pseudomonadota</taxon>
        <taxon>Gammaproteobacteria</taxon>
        <taxon>Vibrionales</taxon>
        <taxon>Vibrionaceae</taxon>
        <taxon>Vibrio</taxon>
    </lineage>
</organism>
<dbReference type="InterPro" id="IPR017739">
    <property type="entry name" value="T6SS-assoc_VCA0119"/>
</dbReference>
<dbReference type="Pfam" id="PF16989">
    <property type="entry name" value="T6SS_VasJ"/>
    <property type="match status" value="1"/>
</dbReference>
<gene>
    <name evidence="3" type="primary">tssA</name>
    <name evidence="3" type="ORF">EES38_03345</name>
</gene>
<evidence type="ECO:0000256" key="1">
    <source>
        <dbReference type="SAM" id="MobiDB-lite"/>
    </source>
</evidence>
<feature type="region of interest" description="Disordered" evidence="1">
    <location>
        <begin position="184"/>
        <end position="217"/>
    </location>
</feature>
<proteinExistence type="predicted"/>
<dbReference type="EMBL" id="RJVQ01000001">
    <property type="protein sequence ID" value="RQW65082.1"/>
    <property type="molecule type" value="Genomic_DNA"/>
</dbReference>
<name>A0A3N9U5T6_9VIBR</name>
<feature type="domain" description="ImpA N-terminal" evidence="2">
    <location>
        <begin position="12"/>
        <end position="124"/>
    </location>
</feature>
<comment type="caution">
    <text evidence="3">The sequence shown here is derived from an EMBL/GenBank/DDBJ whole genome shotgun (WGS) entry which is preliminary data.</text>
</comment>
<dbReference type="RefSeq" id="WP_124935736.1">
    <property type="nucleotide sequence ID" value="NZ_RJVQ01000001.1"/>
</dbReference>
<protein>
    <submittedName>
        <fullName evidence="3">Type VI secretion system protein TssA</fullName>
    </submittedName>
</protein>
<dbReference type="AlphaFoldDB" id="A0A3N9U5T6"/>
<sequence>MELAQYRELIAQPIPGESQVGSKLLDDPVFEYVEDQMMKVGSLSHDTIEWQDVENKTLELLSTKSKDIKLLTYLIQCLYNQLSPARFNLSMILIGEFVDHYWEEAFPAPGPKGKVPRKRLLAQIGQRVKDAYEKVDLNRFVDDREKELDQASEVLANAVEKRALESDELSSVIRNIRSHLSQAEQRRKLAESQKEQQQQNVQSTAGGSGVESGAQSSSSVSSIAIDTSNEKATKTTLLKVAEVLSDQHNGGGLSIRVRRYAVWSSINSVPDHNPQGETLLRPMQQDRIKDYQDMMHSPDLSLWKKVEQSLTMAPYWFEGHKMSYEIALALGHKDWCEAIRDETERFLQKLPQLKDLSFKGGVPFVPDEVSEWLVETAPSAGQSGGSGQGWGDIRKQVTKLAEDKGMNEALSMVNNGLENEIEPRNQWYWRLMSADLMKAQGFEAMAKESYQTLYKQALSMNVSDWEPSIIQQLEKYTASE</sequence>